<dbReference type="STRING" id="76595.SAMN05660313_03379"/>
<dbReference type="EMBL" id="FPIY01000008">
    <property type="protein sequence ID" value="SFW68156.1"/>
    <property type="molecule type" value="Genomic_DNA"/>
</dbReference>
<dbReference type="Proteomes" id="UP000183257">
    <property type="component" value="Unassembled WGS sequence"/>
</dbReference>
<protein>
    <submittedName>
        <fullName evidence="2">CarboxypepD_reg-like domain-containing protein</fullName>
    </submittedName>
</protein>
<reference evidence="3" key="1">
    <citation type="submission" date="2016-11" db="EMBL/GenBank/DDBJ databases">
        <authorList>
            <person name="Varghese N."/>
            <person name="Submissions S."/>
        </authorList>
    </citation>
    <scope>NUCLEOTIDE SEQUENCE [LARGE SCALE GENOMIC DNA]</scope>
    <source>
        <strain evidence="3">DSM 24786</strain>
    </source>
</reference>
<dbReference type="OrthoDB" id="1427655at2"/>
<dbReference type="AlphaFoldDB" id="A0A1K1R8B7"/>
<dbReference type="RefSeq" id="WP_072304990.1">
    <property type="nucleotide sequence ID" value="NZ_FPIY01000008.1"/>
</dbReference>
<gene>
    <name evidence="2" type="ORF">SAMN05660313_03379</name>
</gene>
<evidence type="ECO:0000313" key="3">
    <source>
        <dbReference type="Proteomes" id="UP000183257"/>
    </source>
</evidence>
<dbReference type="SUPFAM" id="SSF49464">
    <property type="entry name" value="Carboxypeptidase regulatory domain-like"/>
    <property type="match status" value="1"/>
</dbReference>
<keyword evidence="1" id="KW-0732">Signal</keyword>
<dbReference type="InterPro" id="IPR008969">
    <property type="entry name" value="CarboxyPept-like_regulatory"/>
</dbReference>
<evidence type="ECO:0000313" key="2">
    <source>
        <dbReference type="EMBL" id="SFW68156.1"/>
    </source>
</evidence>
<evidence type="ECO:0000256" key="1">
    <source>
        <dbReference type="SAM" id="SignalP"/>
    </source>
</evidence>
<dbReference type="Pfam" id="PF13715">
    <property type="entry name" value="CarbopepD_reg_2"/>
    <property type="match status" value="1"/>
</dbReference>
<feature type="signal peptide" evidence="1">
    <location>
        <begin position="1"/>
        <end position="21"/>
    </location>
</feature>
<name>A0A1K1R8B7_9FLAO</name>
<organism evidence="2 3">
    <name type="scientific">Cellulophaga fucicola</name>
    <dbReference type="NCBI Taxonomy" id="76595"/>
    <lineage>
        <taxon>Bacteria</taxon>
        <taxon>Pseudomonadati</taxon>
        <taxon>Bacteroidota</taxon>
        <taxon>Flavobacteriia</taxon>
        <taxon>Flavobacteriales</taxon>
        <taxon>Flavobacteriaceae</taxon>
        <taxon>Cellulophaga</taxon>
    </lineage>
</organism>
<feature type="chain" id="PRO_5012408114" evidence="1">
    <location>
        <begin position="22"/>
        <end position="258"/>
    </location>
</feature>
<accession>A0A1K1R8B7</accession>
<keyword evidence="3" id="KW-1185">Reference proteome</keyword>
<sequence length="258" mass="29265">MQKLFCLLVVVLFVQAGVAQNKSIDIKGTVTSTTEEVVGVYVLNKTSNKATITNLNGYFSIPAQEKDTIEFSAVQFTNKKIVITAAILQQNNWVVALEVALTELKEVVVKPFYLSGNIATDLNSLTLEPVVDGRSLGLPNQNVKTLSSDERALYSSMSGGPILSLINALNGQTKLLKKRVERNRRYQKTMRVKRYYADSLFVNELGIEKDKIDLFMWYCEFKDDFQVVINTKDQLKIWEYLRKRSMEFKTKKIGVQSN</sequence>
<proteinExistence type="predicted"/>